<dbReference type="GO" id="GO:0032259">
    <property type="term" value="P:methylation"/>
    <property type="evidence" value="ECO:0007669"/>
    <property type="project" value="UniProtKB-KW"/>
</dbReference>
<evidence type="ECO:0000259" key="1">
    <source>
        <dbReference type="Pfam" id="PF08241"/>
    </source>
</evidence>
<dbReference type="InterPro" id="IPR013216">
    <property type="entry name" value="Methyltransf_11"/>
</dbReference>
<keyword evidence="2" id="KW-0489">Methyltransferase</keyword>
<dbReference type="GO" id="GO:0008168">
    <property type="term" value="F:methyltransferase activity"/>
    <property type="evidence" value="ECO:0007669"/>
    <property type="project" value="UniProtKB-KW"/>
</dbReference>
<organism evidence="2 3">
    <name type="scientific">Pseudonocardia charpentierae</name>
    <dbReference type="NCBI Taxonomy" id="3075545"/>
    <lineage>
        <taxon>Bacteria</taxon>
        <taxon>Bacillati</taxon>
        <taxon>Actinomycetota</taxon>
        <taxon>Actinomycetes</taxon>
        <taxon>Pseudonocardiales</taxon>
        <taxon>Pseudonocardiaceae</taxon>
        <taxon>Pseudonocardia</taxon>
    </lineage>
</organism>
<dbReference type="Pfam" id="PF08241">
    <property type="entry name" value="Methyltransf_11"/>
    <property type="match status" value="1"/>
</dbReference>
<evidence type="ECO:0000313" key="3">
    <source>
        <dbReference type="Proteomes" id="UP001183202"/>
    </source>
</evidence>
<comment type="caution">
    <text evidence="2">The sequence shown here is derived from an EMBL/GenBank/DDBJ whole genome shotgun (WGS) entry which is preliminary data.</text>
</comment>
<dbReference type="EMBL" id="JAVREJ010000011">
    <property type="protein sequence ID" value="MDT0351084.1"/>
    <property type="molecule type" value="Genomic_DNA"/>
</dbReference>
<evidence type="ECO:0000313" key="2">
    <source>
        <dbReference type="EMBL" id="MDT0351084.1"/>
    </source>
</evidence>
<dbReference type="InterPro" id="IPR029063">
    <property type="entry name" value="SAM-dependent_MTases_sf"/>
</dbReference>
<name>A0ABU2NEN5_9PSEU</name>
<dbReference type="SUPFAM" id="SSF53335">
    <property type="entry name" value="S-adenosyl-L-methionine-dependent methyltransferases"/>
    <property type="match status" value="1"/>
</dbReference>
<dbReference type="CDD" id="cd02440">
    <property type="entry name" value="AdoMet_MTases"/>
    <property type="match status" value="1"/>
</dbReference>
<dbReference type="RefSeq" id="WP_311557224.1">
    <property type="nucleotide sequence ID" value="NZ_JAVREJ010000011.1"/>
</dbReference>
<proteinExistence type="predicted"/>
<accession>A0ABU2NEN5</accession>
<reference evidence="3" key="1">
    <citation type="submission" date="2023-07" db="EMBL/GenBank/DDBJ databases">
        <title>30 novel species of actinomycetes from the DSMZ collection.</title>
        <authorList>
            <person name="Nouioui I."/>
        </authorList>
    </citation>
    <scope>NUCLEOTIDE SEQUENCE [LARGE SCALE GENOMIC DNA]</scope>
    <source>
        <strain evidence="3">DSM 45834</strain>
    </source>
</reference>
<dbReference type="Proteomes" id="UP001183202">
    <property type="component" value="Unassembled WGS sequence"/>
</dbReference>
<dbReference type="PANTHER" id="PTHR43591:SF24">
    <property type="entry name" value="2-METHOXY-6-POLYPRENYL-1,4-BENZOQUINOL METHYLASE, MITOCHONDRIAL"/>
    <property type="match status" value="1"/>
</dbReference>
<gene>
    <name evidence="2" type="ORF">RM445_16255</name>
</gene>
<protein>
    <submittedName>
        <fullName evidence="2">Methyltransferase domain-containing protein</fullName>
    </submittedName>
</protein>
<keyword evidence="3" id="KW-1185">Reference proteome</keyword>
<dbReference type="PANTHER" id="PTHR43591">
    <property type="entry name" value="METHYLTRANSFERASE"/>
    <property type="match status" value="1"/>
</dbReference>
<dbReference type="Gene3D" id="3.40.50.150">
    <property type="entry name" value="Vaccinia Virus protein VP39"/>
    <property type="match status" value="1"/>
</dbReference>
<sequence>MTTVSYRSFTGTAAENYERHFVPKIATPVSVALLETAALRPGERVLDVGCGTGVIARLAAEAVGSSGTVTGLDLTPDMIEVARAVSPSTIEWHVGDATSLPFADEAYDAVLCQMCLMFMQDRHTAVAEMRRVAAAGGRVVVNTPGAIPPLFALMEQALVDHISTDLGGFVHAVFSMHDPEDVASLLRDAGLVDVTAAVSTATVNLGAPAAFLWQYINLTPMAPLVAQAPATAQEAMERDVVESWQPFVRNESMAIDLPMVVASGRR</sequence>
<keyword evidence="2" id="KW-0808">Transferase</keyword>
<feature type="domain" description="Methyltransferase type 11" evidence="1">
    <location>
        <begin position="46"/>
        <end position="141"/>
    </location>
</feature>